<dbReference type="EMBL" id="VSRR010039515">
    <property type="protein sequence ID" value="MPC74702.1"/>
    <property type="molecule type" value="Genomic_DNA"/>
</dbReference>
<evidence type="ECO:0000313" key="2">
    <source>
        <dbReference type="Proteomes" id="UP000324222"/>
    </source>
</evidence>
<comment type="caution">
    <text evidence="1">The sequence shown here is derived from an EMBL/GenBank/DDBJ whole genome shotgun (WGS) entry which is preliminary data.</text>
</comment>
<dbReference type="Proteomes" id="UP000324222">
    <property type="component" value="Unassembled WGS sequence"/>
</dbReference>
<protein>
    <submittedName>
        <fullName evidence="1">Uncharacterized protein</fullName>
    </submittedName>
</protein>
<proteinExistence type="predicted"/>
<dbReference type="AlphaFoldDB" id="A0A5B7HTN6"/>
<sequence length="100" mass="10314">MALPERGGEAQRDVTVEAGVAVPCCRSPPGQGSVASREAWHTCWKPSFPSMEVGGAAGVGEVSESVALNGKSHPATPDASIMWRASITTSTHSPPLLCRG</sequence>
<reference evidence="1 2" key="1">
    <citation type="submission" date="2019-05" db="EMBL/GenBank/DDBJ databases">
        <title>Another draft genome of Portunus trituberculatus and its Hox gene families provides insights of decapod evolution.</title>
        <authorList>
            <person name="Jeong J.-H."/>
            <person name="Song I."/>
            <person name="Kim S."/>
            <person name="Choi T."/>
            <person name="Kim D."/>
            <person name="Ryu S."/>
            <person name="Kim W."/>
        </authorList>
    </citation>
    <scope>NUCLEOTIDE SEQUENCE [LARGE SCALE GENOMIC DNA]</scope>
    <source>
        <tissue evidence="1">Muscle</tissue>
    </source>
</reference>
<name>A0A5B7HTN6_PORTR</name>
<keyword evidence="2" id="KW-1185">Reference proteome</keyword>
<accession>A0A5B7HTN6</accession>
<organism evidence="1 2">
    <name type="scientific">Portunus trituberculatus</name>
    <name type="common">Swimming crab</name>
    <name type="synonym">Neptunus trituberculatus</name>
    <dbReference type="NCBI Taxonomy" id="210409"/>
    <lineage>
        <taxon>Eukaryota</taxon>
        <taxon>Metazoa</taxon>
        <taxon>Ecdysozoa</taxon>
        <taxon>Arthropoda</taxon>
        <taxon>Crustacea</taxon>
        <taxon>Multicrustacea</taxon>
        <taxon>Malacostraca</taxon>
        <taxon>Eumalacostraca</taxon>
        <taxon>Eucarida</taxon>
        <taxon>Decapoda</taxon>
        <taxon>Pleocyemata</taxon>
        <taxon>Brachyura</taxon>
        <taxon>Eubrachyura</taxon>
        <taxon>Portunoidea</taxon>
        <taxon>Portunidae</taxon>
        <taxon>Portuninae</taxon>
        <taxon>Portunus</taxon>
    </lineage>
</organism>
<gene>
    <name evidence="1" type="ORF">E2C01_069075</name>
</gene>
<evidence type="ECO:0000313" key="1">
    <source>
        <dbReference type="EMBL" id="MPC74702.1"/>
    </source>
</evidence>